<dbReference type="SUPFAM" id="SSF56349">
    <property type="entry name" value="DNA breaking-rejoining enzymes"/>
    <property type="match status" value="1"/>
</dbReference>
<proteinExistence type="predicted"/>
<keyword evidence="4" id="KW-1185">Reference proteome</keyword>
<accession>A0ABM9K0X5</accession>
<dbReference type="RefSeq" id="WP_316669749.1">
    <property type="nucleotide sequence ID" value="NZ_CATZBU010000034.1"/>
</dbReference>
<reference evidence="3 4" key="1">
    <citation type="submission" date="2023-07" db="EMBL/GenBank/DDBJ databases">
        <authorList>
            <person name="Peeters C."/>
        </authorList>
    </citation>
    <scope>NUCLEOTIDE SEQUENCE [LARGE SCALE GENOMIC DNA]</scope>
    <source>
        <strain evidence="3 4">LMG 19083</strain>
    </source>
</reference>
<feature type="region of interest" description="Disordered" evidence="2">
    <location>
        <begin position="1"/>
        <end position="36"/>
    </location>
</feature>
<dbReference type="InterPro" id="IPR013762">
    <property type="entry name" value="Integrase-like_cat_sf"/>
</dbReference>
<comment type="caution">
    <text evidence="3">The sequence shown here is derived from an EMBL/GenBank/DDBJ whole genome shotgun (WGS) entry which is preliminary data.</text>
</comment>
<dbReference type="Gene3D" id="1.10.443.10">
    <property type="entry name" value="Intergrase catalytic core"/>
    <property type="match status" value="1"/>
</dbReference>
<gene>
    <name evidence="3" type="ORF">LMG19083_05016</name>
</gene>
<sequence>MTSQHPIPLLAPVQAGTSPRAPAKAEQGRTGYSDRGPRHVMEWAGSAFREWLAARDAELARHAFFLHPHAFRHAFGTAAAESGVPLDVRRSHMGNASPATRMIYSMAGARRRQREVTKLFAT</sequence>
<dbReference type="Proteomes" id="UP001189813">
    <property type="component" value="Unassembled WGS sequence"/>
</dbReference>
<evidence type="ECO:0000313" key="3">
    <source>
        <dbReference type="EMBL" id="CAJ0809761.1"/>
    </source>
</evidence>
<organism evidence="3 4">
    <name type="scientific">Ralstonia psammae</name>
    <dbReference type="NCBI Taxonomy" id="3058598"/>
    <lineage>
        <taxon>Bacteria</taxon>
        <taxon>Pseudomonadati</taxon>
        <taxon>Pseudomonadota</taxon>
        <taxon>Betaproteobacteria</taxon>
        <taxon>Burkholderiales</taxon>
        <taxon>Burkholderiaceae</taxon>
        <taxon>Ralstonia</taxon>
    </lineage>
</organism>
<name>A0ABM9K0X5_9RALS</name>
<keyword evidence="1" id="KW-0233">DNA recombination</keyword>
<dbReference type="InterPro" id="IPR011010">
    <property type="entry name" value="DNA_brk_join_enz"/>
</dbReference>
<dbReference type="CDD" id="cd00397">
    <property type="entry name" value="DNA_BRE_C"/>
    <property type="match status" value="1"/>
</dbReference>
<evidence type="ECO:0000256" key="1">
    <source>
        <dbReference type="ARBA" id="ARBA00023172"/>
    </source>
</evidence>
<evidence type="ECO:0000313" key="4">
    <source>
        <dbReference type="Proteomes" id="UP001189813"/>
    </source>
</evidence>
<dbReference type="EMBL" id="CATZBU010000034">
    <property type="protein sequence ID" value="CAJ0809761.1"/>
    <property type="molecule type" value="Genomic_DNA"/>
</dbReference>
<evidence type="ECO:0000256" key="2">
    <source>
        <dbReference type="SAM" id="MobiDB-lite"/>
    </source>
</evidence>
<protein>
    <recommendedName>
        <fullName evidence="5">Tyr recombinase domain-containing protein</fullName>
    </recommendedName>
</protein>
<evidence type="ECO:0008006" key="5">
    <source>
        <dbReference type="Google" id="ProtNLM"/>
    </source>
</evidence>